<dbReference type="GeneID" id="129344839"/>
<dbReference type="InterPro" id="IPR029064">
    <property type="entry name" value="Ribosomal_eL30-like_sf"/>
</dbReference>
<dbReference type="SMART" id="SM00967">
    <property type="entry name" value="SpoU_sub_bind"/>
    <property type="match status" value="1"/>
</dbReference>
<feature type="compositionally biased region" description="Basic and acidic residues" evidence="10">
    <location>
        <begin position="51"/>
        <end position="66"/>
    </location>
</feature>
<protein>
    <recommendedName>
        <fullName evidence="9">rRNA methyltransferase 1, mitochondrial</fullName>
    </recommendedName>
</protein>
<dbReference type="KEGG" id="emc:129344839"/>
<dbReference type="Proteomes" id="UP001190640">
    <property type="component" value="Chromosome 17"/>
</dbReference>
<evidence type="ECO:0000256" key="5">
    <source>
        <dbReference type="ARBA" id="ARBA00022679"/>
    </source>
</evidence>
<dbReference type="SUPFAM" id="SSF75217">
    <property type="entry name" value="alpha/beta knot"/>
    <property type="match status" value="1"/>
</dbReference>
<comment type="similarity">
    <text evidence="2">Belongs to the class IV-like SAM-binding methyltransferase superfamily. RNA methyltransferase TrmH family.</text>
</comment>
<dbReference type="GO" id="GO:0016435">
    <property type="term" value="F:rRNA (guanine) methyltransferase activity"/>
    <property type="evidence" value="ECO:0007669"/>
    <property type="project" value="TreeGrafter"/>
</dbReference>
<gene>
    <name evidence="13" type="primary">MRM1</name>
</gene>
<keyword evidence="5" id="KW-0808">Transferase</keyword>
<keyword evidence="3" id="KW-0698">rRNA processing</keyword>
<evidence type="ECO:0000256" key="4">
    <source>
        <dbReference type="ARBA" id="ARBA00022603"/>
    </source>
</evidence>
<dbReference type="InterPro" id="IPR013123">
    <property type="entry name" value="SpoU_subst-bd"/>
</dbReference>
<dbReference type="Pfam" id="PF08032">
    <property type="entry name" value="SpoU_sub_bind"/>
    <property type="match status" value="1"/>
</dbReference>
<keyword evidence="4 13" id="KW-0489">Methyltransferase</keyword>
<name>A0AA97LJJ1_EUBMA</name>
<dbReference type="SUPFAM" id="SSF55315">
    <property type="entry name" value="L30e-like"/>
    <property type="match status" value="1"/>
</dbReference>
<keyword evidence="12" id="KW-1185">Reference proteome</keyword>
<dbReference type="PANTHER" id="PTHR46103:SF1">
    <property type="entry name" value="RRNA METHYLTRANSFERASE 1, MITOCHONDRIAL"/>
    <property type="match status" value="1"/>
</dbReference>
<evidence type="ECO:0000256" key="6">
    <source>
        <dbReference type="ARBA" id="ARBA00022691"/>
    </source>
</evidence>
<dbReference type="PANTHER" id="PTHR46103">
    <property type="entry name" value="RRNA METHYLTRANSFERASE 1, MITOCHONDRIAL"/>
    <property type="match status" value="1"/>
</dbReference>
<evidence type="ECO:0000256" key="8">
    <source>
        <dbReference type="ARBA" id="ARBA00023128"/>
    </source>
</evidence>
<dbReference type="GO" id="GO:0005739">
    <property type="term" value="C:mitochondrion"/>
    <property type="evidence" value="ECO:0007669"/>
    <property type="project" value="UniProtKB-SubCell"/>
</dbReference>
<comment type="subcellular location">
    <subcellularLocation>
        <location evidence="1">Mitochondrion</location>
    </subcellularLocation>
</comment>
<keyword evidence="6" id="KW-0949">S-adenosyl-L-methionine</keyword>
<dbReference type="AlphaFoldDB" id="A0AA97LJJ1"/>
<accession>A0AA97LJJ1</accession>
<evidence type="ECO:0000313" key="13">
    <source>
        <dbReference type="RefSeq" id="XP_054857720.1"/>
    </source>
</evidence>
<dbReference type="CTD" id="79922"/>
<dbReference type="RefSeq" id="XP_054857720.1">
    <property type="nucleotide sequence ID" value="XM_055001745.1"/>
</dbReference>
<evidence type="ECO:0000256" key="1">
    <source>
        <dbReference type="ARBA" id="ARBA00004173"/>
    </source>
</evidence>
<dbReference type="GO" id="GO:0003723">
    <property type="term" value="F:RNA binding"/>
    <property type="evidence" value="ECO:0007669"/>
    <property type="project" value="InterPro"/>
</dbReference>
<dbReference type="Gene3D" id="3.40.1280.10">
    <property type="match status" value="1"/>
</dbReference>
<dbReference type="CDD" id="cd18105">
    <property type="entry name" value="SpoU-like_MRM1"/>
    <property type="match status" value="1"/>
</dbReference>
<dbReference type="InterPro" id="IPR047261">
    <property type="entry name" value="MRM1_MeTrfase_dom"/>
</dbReference>
<evidence type="ECO:0000256" key="3">
    <source>
        <dbReference type="ARBA" id="ARBA00022552"/>
    </source>
</evidence>
<dbReference type="InterPro" id="IPR029026">
    <property type="entry name" value="tRNA_m1G_MTases_N"/>
</dbReference>
<keyword evidence="7" id="KW-0809">Transit peptide</keyword>
<evidence type="ECO:0000256" key="9">
    <source>
        <dbReference type="ARBA" id="ARBA00034881"/>
    </source>
</evidence>
<dbReference type="InterPro" id="IPR029028">
    <property type="entry name" value="Alpha/beta_knot_MTases"/>
</dbReference>
<dbReference type="InterPro" id="IPR001537">
    <property type="entry name" value="SpoU_MeTrfase"/>
</dbReference>
<feature type="region of interest" description="Disordered" evidence="10">
    <location>
        <begin position="19"/>
        <end position="88"/>
    </location>
</feature>
<evidence type="ECO:0000256" key="2">
    <source>
        <dbReference type="ARBA" id="ARBA00007228"/>
    </source>
</evidence>
<reference evidence="13" key="1">
    <citation type="submission" date="2025-08" db="UniProtKB">
        <authorList>
            <consortium name="RefSeq"/>
        </authorList>
    </citation>
    <scope>IDENTIFICATION</scope>
    <source>
        <tissue evidence="13">Blood</tissue>
    </source>
</reference>
<sequence length="399" mass="43790">MESFQPFKFCFRSAVRRRLATGRSPSSQAARGFSVWEEQPLPENGSPSRAGHKEVSRLRSDSHLDGAENGEADQPNIKPLLAGKPNRDRMRQIRYADRRKLPAKSAPASGEEFWNLRNDDFSKKKGQSQQKSLSVVRTKGSEFLFGIAPCSLALARSKRDFFRLFLKSGSTSSRPVMEEFSRQAEARGIPVQLVPQKVLNGLCKGGVHQGVCLEATPLHPILWQQELEGAASEGSQLLWLALEEILDPMNLGAVLRSAHFLGVDGIVMSQRNSCPLTPVVSKASAGAMEVLDVFGTDNLQSFLQAKSEQGWDIVGTVGHCETQNDIPVESCLDFHWMKPTVLLLGNEGYGLSPETRSLCRRMLSIFPGRALPPGIESLNVSVAAGILLHSLCSQRIKAT</sequence>
<feature type="domain" description="RNA 2-O ribose methyltransferase substrate binding" evidence="11">
    <location>
        <begin position="143"/>
        <end position="221"/>
    </location>
</feature>
<dbReference type="InterPro" id="IPR004441">
    <property type="entry name" value="rRNA_MeTrfase_TrmH"/>
</dbReference>
<evidence type="ECO:0000256" key="7">
    <source>
        <dbReference type="ARBA" id="ARBA00022946"/>
    </source>
</evidence>
<dbReference type="NCBIfam" id="TIGR00186">
    <property type="entry name" value="rRNA_methyl_3"/>
    <property type="match status" value="1"/>
</dbReference>
<dbReference type="Gene3D" id="3.30.1330.30">
    <property type="match status" value="1"/>
</dbReference>
<dbReference type="Pfam" id="PF00588">
    <property type="entry name" value="SpoU_methylase"/>
    <property type="match status" value="1"/>
</dbReference>
<evidence type="ECO:0000259" key="11">
    <source>
        <dbReference type="SMART" id="SM00967"/>
    </source>
</evidence>
<organism evidence="12 13">
    <name type="scientific">Eublepharis macularius</name>
    <name type="common">Leopard gecko</name>
    <name type="synonym">Cyrtodactylus macularius</name>
    <dbReference type="NCBI Taxonomy" id="481883"/>
    <lineage>
        <taxon>Eukaryota</taxon>
        <taxon>Metazoa</taxon>
        <taxon>Chordata</taxon>
        <taxon>Craniata</taxon>
        <taxon>Vertebrata</taxon>
        <taxon>Euteleostomi</taxon>
        <taxon>Lepidosauria</taxon>
        <taxon>Squamata</taxon>
        <taxon>Bifurcata</taxon>
        <taxon>Gekkota</taxon>
        <taxon>Eublepharidae</taxon>
        <taxon>Eublepharinae</taxon>
        <taxon>Eublepharis</taxon>
    </lineage>
</organism>
<dbReference type="InterPro" id="IPR047182">
    <property type="entry name" value="MRM1"/>
</dbReference>
<keyword evidence="8" id="KW-0496">Mitochondrion</keyword>
<evidence type="ECO:0000313" key="12">
    <source>
        <dbReference type="Proteomes" id="UP001190640"/>
    </source>
</evidence>
<evidence type="ECO:0000256" key="10">
    <source>
        <dbReference type="SAM" id="MobiDB-lite"/>
    </source>
</evidence>
<proteinExistence type="inferred from homology"/>